<feature type="region of interest" description="Disordered" evidence="1">
    <location>
        <begin position="25"/>
        <end position="49"/>
    </location>
</feature>
<protein>
    <recommendedName>
        <fullName evidence="2">Protein kinase domain-containing protein</fullName>
    </recommendedName>
</protein>
<sequence>MYEGRVAVCAAQVQVLLQYPSAPDCTSNVSTRGHQRTRDDDSHLSPLNTQTRYRQADPHDVLASVLSSASAQITLRLAVESFAEVFRCLRYQIFAIRDKTYPRCTSASSPLTATPASVPPRASNGDSPLFTPPPRNLRPSRTVPSPLLGTPGRMNNVTPSDSPIVVAMPSQDAESDAALLQASSEPKGMVGILRQKAMRKPSITWSASDSERESLTFFVALALVSPKDYNFYWIICGSHSGAAGRRFQTPLVNTDTLSLIFPMPVESLVTRLSRVEWGRTHEQFPALQHSSTLAEQLGFLSIWEALAAADLFLPPFQCHSTRTSLALESEASQSIPPNLSLRLVSEDLDWMEDLENFARQSWPNTEECTSQNSKWQSVLTNLKAVASLRFWCMLCSTDRNGTVLEHSENETDTRVQVETVYMKLLYDLIRPGLRRIDDKKPLATFHTTFQETRKLNIKYRPEPDSPGLVNLARVEDKTALVQMHHARALQDAIGKHRLLWSGAATGIYTEAYSGAFSDTVDNIPQTRIVVMGNPSLWRMACALDGELVVTKWYSTNPTQARQLLPADAKVQVHQGHLLRQKLALTAKKDLLAFISSRRRNQPSRLDTFIAITVNWMLSTRDAFTRLSETVSRSATIDISLGGPRVHARCIRSSKDFLLHARKSQDFRTVKMGRVWTNGEWYLKIPSGVDEVIATREVSLQVAGVVQFVGELTITTGEHRVKILLATRAAGEPAGYAGDFLEETLSVEQRDNVRLAILAMHEAGWHHHDIHPANVLLSGDTDITIVDFGRAQRASECSDCCMDRDILVELSISPSPSIDTAVEELSQSLTTIREEIEQERDKEDAEEDKEEKVG</sequence>
<reference evidence="3" key="1">
    <citation type="submission" date="2023-03" db="EMBL/GenBank/DDBJ databases">
        <title>Massive genome expansion in bonnet fungi (Mycena s.s.) driven by repeated elements and novel gene families across ecological guilds.</title>
        <authorList>
            <consortium name="Lawrence Berkeley National Laboratory"/>
            <person name="Harder C.B."/>
            <person name="Miyauchi S."/>
            <person name="Viragh M."/>
            <person name="Kuo A."/>
            <person name="Thoen E."/>
            <person name="Andreopoulos B."/>
            <person name="Lu D."/>
            <person name="Skrede I."/>
            <person name="Drula E."/>
            <person name="Henrissat B."/>
            <person name="Morin E."/>
            <person name="Kohler A."/>
            <person name="Barry K."/>
            <person name="LaButti K."/>
            <person name="Morin E."/>
            <person name="Salamov A."/>
            <person name="Lipzen A."/>
            <person name="Mereny Z."/>
            <person name="Hegedus B."/>
            <person name="Baldrian P."/>
            <person name="Stursova M."/>
            <person name="Weitz H."/>
            <person name="Taylor A."/>
            <person name="Grigoriev I.V."/>
            <person name="Nagy L.G."/>
            <person name="Martin F."/>
            <person name="Kauserud H."/>
        </authorList>
    </citation>
    <scope>NUCLEOTIDE SEQUENCE</scope>
    <source>
        <strain evidence="3">9144</strain>
    </source>
</reference>
<dbReference type="PROSITE" id="PS50011">
    <property type="entry name" value="PROTEIN_KINASE_DOM"/>
    <property type="match status" value="1"/>
</dbReference>
<comment type="caution">
    <text evidence="3">The sequence shown here is derived from an EMBL/GenBank/DDBJ whole genome shotgun (WGS) entry which is preliminary data.</text>
</comment>
<accession>A0AAD6UT67</accession>
<evidence type="ECO:0000256" key="1">
    <source>
        <dbReference type="SAM" id="MobiDB-lite"/>
    </source>
</evidence>
<organism evidence="3 4">
    <name type="scientific">Mycena pura</name>
    <dbReference type="NCBI Taxonomy" id="153505"/>
    <lineage>
        <taxon>Eukaryota</taxon>
        <taxon>Fungi</taxon>
        <taxon>Dikarya</taxon>
        <taxon>Basidiomycota</taxon>
        <taxon>Agaricomycotina</taxon>
        <taxon>Agaricomycetes</taxon>
        <taxon>Agaricomycetidae</taxon>
        <taxon>Agaricales</taxon>
        <taxon>Marasmiineae</taxon>
        <taxon>Mycenaceae</taxon>
        <taxon>Mycena</taxon>
    </lineage>
</organism>
<evidence type="ECO:0000313" key="3">
    <source>
        <dbReference type="EMBL" id="KAJ7193959.1"/>
    </source>
</evidence>
<name>A0AAD6UT67_9AGAR</name>
<dbReference type="AlphaFoldDB" id="A0AAD6UT67"/>
<dbReference type="GO" id="GO:0004672">
    <property type="term" value="F:protein kinase activity"/>
    <property type="evidence" value="ECO:0007669"/>
    <property type="project" value="InterPro"/>
</dbReference>
<gene>
    <name evidence="3" type="ORF">GGX14DRAFT_405122</name>
</gene>
<dbReference type="GO" id="GO:0005524">
    <property type="term" value="F:ATP binding"/>
    <property type="evidence" value="ECO:0007669"/>
    <property type="project" value="InterPro"/>
</dbReference>
<dbReference type="Proteomes" id="UP001219525">
    <property type="component" value="Unassembled WGS sequence"/>
</dbReference>
<feature type="region of interest" description="Disordered" evidence="1">
    <location>
        <begin position="104"/>
        <end position="155"/>
    </location>
</feature>
<feature type="compositionally biased region" description="Acidic residues" evidence="1">
    <location>
        <begin position="843"/>
        <end position="853"/>
    </location>
</feature>
<keyword evidence="4" id="KW-1185">Reference proteome</keyword>
<feature type="region of interest" description="Disordered" evidence="1">
    <location>
        <begin position="828"/>
        <end position="853"/>
    </location>
</feature>
<dbReference type="EMBL" id="JARJCW010000103">
    <property type="protein sequence ID" value="KAJ7193959.1"/>
    <property type="molecule type" value="Genomic_DNA"/>
</dbReference>
<feature type="compositionally biased region" description="Low complexity" evidence="1">
    <location>
        <begin position="105"/>
        <end position="120"/>
    </location>
</feature>
<feature type="compositionally biased region" description="Basic and acidic residues" evidence="1">
    <location>
        <begin position="831"/>
        <end position="842"/>
    </location>
</feature>
<evidence type="ECO:0000259" key="2">
    <source>
        <dbReference type="PROSITE" id="PS50011"/>
    </source>
</evidence>
<proteinExistence type="predicted"/>
<dbReference type="InterPro" id="IPR011009">
    <property type="entry name" value="Kinase-like_dom_sf"/>
</dbReference>
<dbReference type="SUPFAM" id="SSF56112">
    <property type="entry name" value="Protein kinase-like (PK-like)"/>
    <property type="match status" value="1"/>
</dbReference>
<dbReference type="Gene3D" id="1.10.510.10">
    <property type="entry name" value="Transferase(Phosphotransferase) domain 1"/>
    <property type="match status" value="1"/>
</dbReference>
<feature type="domain" description="Protein kinase" evidence="2">
    <location>
        <begin position="624"/>
        <end position="853"/>
    </location>
</feature>
<dbReference type="InterPro" id="IPR000719">
    <property type="entry name" value="Prot_kinase_dom"/>
</dbReference>
<evidence type="ECO:0000313" key="4">
    <source>
        <dbReference type="Proteomes" id="UP001219525"/>
    </source>
</evidence>